<accession>A0A1C7H1N4</accession>
<dbReference type="Proteomes" id="UP000092631">
    <property type="component" value="Chromosome"/>
</dbReference>
<proteinExistence type="predicted"/>
<evidence type="ECO:0000313" key="1">
    <source>
        <dbReference type="EMBL" id="ANU58818.1"/>
    </source>
</evidence>
<evidence type="ECO:0000313" key="2">
    <source>
        <dbReference type="Proteomes" id="UP000092631"/>
    </source>
</evidence>
<name>A0A1C7H1N4_9BACE</name>
<dbReference type="KEGG" id="bcae:A4V03_15640"/>
<dbReference type="AlphaFoldDB" id="A0A1C7H1N4"/>
<organism evidence="1 2">
    <name type="scientific">Bacteroides caecimuris</name>
    <dbReference type="NCBI Taxonomy" id="1796613"/>
    <lineage>
        <taxon>Bacteria</taxon>
        <taxon>Pseudomonadati</taxon>
        <taxon>Bacteroidota</taxon>
        <taxon>Bacteroidia</taxon>
        <taxon>Bacteroidales</taxon>
        <taxon>Bacteroidaceae</taxon>
        <taxon>Bacteroides</taxon>
    </lineage>
</organism>
<gene>
    <name evidence="1" type="ORF">A4V03_15640</name>
</gene>
<keyword evidence="2" id="KW-1185">Reference proteome</keyword>
<sequence length="69" mass="8060">MVDRLREITNENIQECVFKDFGLWKPEILNEVSDISNKRYAIYIEFLPIAWKAPCDGVQISHTSKIVFS</sequence>
<dbReference type="EMBL" id="CP015401">
    <property type="protein sequence ID" value="ANU58818.1"/>
    <property type="molecule type" value="Genomic_DNA"/>
</dbReference>
<reference evidence="2" key="1">
    <citation type="submission" date="2016-04" db="EMBL/GenBank/DDBJ databases">
        <title>Complete Genome Sequences of Twelve Strains of a Stable Defined Moderately Diverse Mouse Microbiota 2 (sDMDMm2).</title>
        <authorList>
            <person name="Uchimura Y."/>
            <person name="Wyss M."/>
            <person name="Brugiroux S."/>
            <person name="Limenitakis J.P."/>
            <person name="Stecher B."/>
            <person name="McCoy K.D."/>
            <person name="Macpherson A.J."/>
        </authorList>
    </citation>
    <scope>NUCLEOTIDE SEQUENCE [LARGE SCALE GENOMIC DNA]</scope>
    <source>
        <strain evidence="2">I48</strain>
    </source>
</reference>
<protein>
    <submittedName>
        <fullName evidence="1">Uncharacterized protein</fullName>
    </submittedName>
</protein>